<dbReference type="Pfam" id="PF07690">
    <property type="entry name" value="MFS_1"/>
    <property type="match status" value="1"/>
</dbReference>
<feature type="compositionally biased region" description="Polar residues" evidence="3">
    <location>
        <begin position="1"/>
        <end position="18"/>
    </location>
</feature>
<proteinExistence type="inferred from homology"/>
<feature type="region of interest" description="Disordered" evidence="3">
    <location>
        <begin position="1"/>
        <end position="38"/>
    </location>
</feature>
<comment type="caution">
    <text evidence="5">The sequence shown here is derived from an EMBL/GenBank/DDBJ whole genome shotgun (WGS) entry which is preliminary data.</text>
</comment>
<accession>A0A9P8IZL5</accession>
<dbReference type="Gene3D" id="1.20.1250.20">
    <property type="entry name" value="MFS general substrate transporter like domains"/>
    <property type="match status" value="2"/>
</dbReference>
<feature type="transmembrane region" description="Helical" evidence="4">
    <location>
        <begin position="466"/>
        <end position="485"/>
    </location>
</feature>
<feature type="non-terminal residue" evidence="5">
    <location>
        <position position="1"/>
    </location>
</feature>
<evidence type="ECO:0000313" key="5">
    <source>
        <dbReference type="EMBL" id="KAG9678875.1"/>
    </source>
</evidence>
<evidence type="ECO:0000313" key="6">
    <source>
        <dbReference type="Proteomes" id="UP000779574"/>
    </source>
</evidence>
<dbReference type="InterPro" id="IPR011701">
    <property type="entry name" value="MFS"/>
</dbReference>
<evidence type="ECO:0000256" key="4">
    <source>
        <dbReference type="SAM" id="Phobius"/>
    </source>
</evidence>
<gene>
    <name evidence="5" type="ORF">KCU76_g15479</name>
</gene>
<feature type="transmembrane region" description="Helical" evidence="4">
    <location>
        <begin position="112"/>
        <end position="133"/>
    </location>
</feature>
<dbReference type="GO" id="GO:0016020">
    <property type="term" value="C:membrane"/>
    <property type="evidence" value="ECO:0007669"/>
    <property type="project" value="UniProtKB-SubCell"/>
</dbReference>
<keyword evidence="4" id="KW-0472">Membrane</keyword>
<feature type="transmembrane region" description="Helical" evidence="4">
    <location>
        <begin position="145"/>
        <end position="162"/>
    </location>
</feature>
<feature type="transmembrane region" description="Helical" evidence="4">
    <location>
        <begin position="182"/>
        <end position="203"/>
    </location>
</feature>
<reference evidence="5" key="1">
    <citation type="journal article" date="2021" name="J Fungi (Basel)">
        <title>Virulence traits and population genomics of the black yeast Aureobasidium melanogenum.</title>
        <authorList>
            <person name="Cernosa A."/>
            <person name="Sun X."/>
            <person name="Gostincar C."/>
            <person name="Fang C."/>
            <person name="Gunde-Cimerman N."/>
            <person name="Song Z."/>
        </authorList>
    </citation>
    <scope>NUCLEOTIDE SEQUENCE</scope>
    <source>
        <strain evidence="5">EXF-9911</strain>
    </source>
</reference>
<evidence type="ECO:0000256" key="3">
    <source>
        <dbReference type="SAM" id="MobiDB-lite"/>
    </source>
</evidence>
<comment type="subcellular location">
    <subcellularLocation>
        <location evidence="1">Membrane</location>
        <topology evidence="1">Multi-pass membrane protein</topology>
    </subcellularLocation>
</comment>
<dbReference type="InterPro" id="IPR050327">
    <property type="entry name" value="Proton-linked_MCT"/>
</dbReference>
<dbReference type="GO" id="GO:0022857">
    <property type="term" value="F:transmembrane transporter activity"/>
    <property type="evidence" value="ECO:0007669"/>
    <property type="project" value="InterPro"/>
</dbReference>
<evidence type="ECO:0000256" key="2">
    <source>
        <dbReference type="ARBA" id="ARBA00006727"/>
    </source>
</evidence>
<feature type="transmembrane region" description="Helical" evidence="4">
    <location>
        <begin position="286"/>
        <end position="313"/>
    </location>
</feature>
<feature type="transmembrane region" description="Helical" evidence="4">
    <location>
        <begin position="242"/>
        <end position="261"/>
    </location>
</feature>
<feature type="transmembrane region" description="Helical" evidence="4">
    <location>
        <begin position="434"/>
        <end position="454"/>
    </location>
</feature>
<evidence type="ECO:0000256" key="1">
    <source>
        <dbReference type="ARBA" id="ARBA00004141"/>
    </source>
</evidence>
<comment type="similarity">
    <text evidence="2">Belongs to the major facilitator superfamily. Monocarboxylate porter (TC 2.A.1.13) family.</text>
</comment>
<name>A0A9P8IZL5_AURME</name>
<dbReference type="OrthoDB" id="6509908at2759"/>
<dbReference type="PANTHER" id="PTHR11360:SF234">
    <property type="entry name" value="MFS-TYPE TRANSPORTER DBAD-RELATED"/>
    <property type="match status" value="1"/>
</dbReference>
<dbReference type="AlphaFoldDB" id="A0A9P8IZL5"/>
<protein>
    <submittedName>
        <fullName evidence="5">MFS general substrate transporter</fullName>
    </submittedName>
</protein>
<dbReference type="Proteomes" id="UP000779574">
    <property type="component" value="Unassembled WGS sequence"/>
</dbReference>
<dbReference type="PANTHER" id="PTHR11360">
    <property type="entry name" value="MONOCARBOXYLATE TRANSPORTER"/>
    <property type="match status" value="1"/>
</dbReference>
<sequence length="499" mass="54356">MTPSTQDIRSNDQRTVSDSSEKQLCQPPTPGSLPVLSPSTTVVEDREKDWPTGWRPYTALFVWNSSTSPQQQVIANLLQGCFLLMFNSWGLINVYGTFASYYSESLFRGDDLMLSNLIGSTQCLFVLLFSFIVGRLLDANHSRELLLAGSVIVTIGMFMLSICNGDGGLNQGNYGLTWLTQGLVTGLGMACFFVSSSQIAATWFHKRKGFALGVVASGASIAGLTLPVMLRFLITSQGFNNAVRYVTIVISVTSFAAVLLARPNPAHTFRKPEKWMSKRTWIDTSAFRDGAFCCFTASICALFFGFYCVFFSLEEWAATNGIAHKGTPPPGGKVTLSTYWFLSIMNGCSTFGRLSSAWFCDKYGALYVHMTVTIVSSMLCLFLWTFANTLAPALVFAIVFGAFSGSVIGLPAASMAEILKFEPDGQARLGHWTGMMYTAAAPFALVGPVIAGHLVTEYETYLGVQIWSGLCLLLSAICMAGAVFFTRRKRTTSGGNEKV</sequence>
<keyword evidence="4" id="KW-0812">Transmembrane</keyword>
<feature type="transmembrane region" description="Helical" evidence="4">
    <location>
        <begin position="73"/>
        <end position="92"/>
    </location>
</feature>
<organism evidence="5 6">
    <name type="scientific">Aureobasidium melanogenum</name>
    <name type="common">Aureobasidium pullulans var. melanogenum</name>
    <dbReference type="NCBI Taxonomy" id="46634"/>
    <lineage>
        <taxon>Eukaryota</taxon>
        <taxon>Fungi</taxon>
        <taxon>Dikarya</taxon>
        <taxon>Ascomycota</taxon>
        <taxon>Pezizomycotina</taxon>
        <taxon>Dothideomycetes</taxon>
        <taxon>Dothideomycetidae</taxon>
        <taxon>Dothideales</taxon>
        <taxon>Saccotheciaceae</taxon>
        <taxon>Aureobasidium</taxon>
    </lineage>
</organism>
<feature type="transmembrane region" description="Helical" evidence="4">
    <location>
        <begin position="210"/>
        <end position="230"/>
    </location>
</feature>
<feature type="transmembrane region" description="Helical" evidence="4">
    <location>
        <begin position="339"/>
        <end position="359"/>
    </location>
</feature>
<dbReference type="InterPro" id="IPR036259">
    <property type="entry name" value="MFS_trans_sf"/>
</dbReference>
<reference evidence="5" key="2">
    <citation type="submission" date="2021-08" db="EMBL/GenBank/DDBJ databases">
        <authorList>
            <person name="Gostincar C."/>
            <person name="Sun X."/>
            <person name="Song Z."/>
            <person name="Gunde-Cimerman N."/>
        </authorList>
    </citation>
    <scope>NUCLEOTIDE SEQUENCE</scope>
    <source>
        <strain evidence="5">EXF-9911</strain>
    </source>
</reference>
<feature type="transmembrane region" description="Helical" evidence="4">
    <location>
        <begin position="366"/>
        <end position="387"/>
    </location>
</feature>
<feature type="transmembrane region" description="Helical" evidence="4">
    <location>
        <begin position="393"/>
        <end position="413"/>
    </location>
</feature>
<dbReference type="EMBL" id="JAHFXF010001018">
    <property type="protein sequence ID" value="KAG9678875.1"/>
    <property type="molecule type" value="Genomic_DNA"/>
</dbReference>
<dbReference type="SUPFAM" id="SSF103473">
    <property type="entry name" value="MFS general substrate transporter"/>
    <property type="match status" value="1"/>
</dbReference>
<keyword evidence="4" id="KW-1133">Transmembrane helix</keyword>